<dbReference type="PANTHER" id="PTHR10285">
    <property type="entry name" value="URIDINE KINASE"/>
    <property type="match status" value="1"/>
</dbReference>
<dbReference type="GO" id="GO:0050262">
    <property type="term" value="F:ribosylnicotinamide kinase activity"/>
    <property type="evidence" value="ECO:0007669"/>
    <property type="project" value="UniProtKB-EC"/>
</dbReference>
<sequence>MIITNGGKSTLARSLHEHIVNSYIIAQDTFFKDDSLVAVDSRGFKQYDVLDALNMDKMMSEVQTWQKDPVSFLASHGQRTQSSRVSETPEDMYVLIIEGFLIYNYRPFNEIIDKKYFLHIPYDICKARSSRTYNPPDPSGYFDGHVWPMYLKNRKEMEDTVSDLVFLDGIQTRDQLFSIVYEDIKMEMQRLT</sequence>
<keyword evidence="8" id="KW-0460">Magnesium</keyword>
<evidence type="ECO:0000256" key="3">
    <source>
        <dbReference type="ARBA" id="ARBA00022679"/>
    </source>
</evidence>
<keyword evidence="2" id="KW-0662">Pyridine nucleotide biosynthesis</keyword>
<comment type="pathway">
    <text evidence="1">Cofactor biosynthesis; NAD(+) biosynthesis.</text>
</comment>
<dbReference type="GO" id="GO:0005524">
    <property type="term" value="F:ATP binding"/>
    <property type="evidence" value="ECO:0007669"/>
    <property type="project" value="UniProtKB-KW"/>
</dbReference>
<comment type="similarity">
    <text evidence="11">Belongs to the uridine kinase family. NRK subfamily.</text>
</comment>
<dbReference type="Proteomes" id="UP000034805">
    <property type="component" value="Unassembled WGS sequence"/>
</dbReference>
<keyword evidence="5" id="KW-0547">Nucleotide-binding</keyword>
<dbReference type="Gene3D" id="3.40.50.300">
    <property type="entry name" value="P-loop containing nucleotide triphosphate hydrolases"/>
    <property type="match status" value="1"/>
</dbReference>
<name>A0A0P7VSG9_SCLFO</name>
<keyword evidence="3" id="KW-0808">Transferase</keyword>
<reference evidence="12 13" key="1">
    <citation type="submission" date="2015-08" db="EMBL/GenBank/DDBJ databases">
        <title>The genome of the Asian arowana (Scleropages formosus).</title>
        <authorList>
            <person name="Tan M.H."/>
            <person name="Gan H.M."/>
            <person name="Croft L.J."/>
            <person name="Austin C.M."/>
        </authorList>
    </citation>
    <scope>NUCLEOTIDE SEQUENCE [LARGE SCALE GENOMIC DNA]</scope>
    <source>
        <strain evidence="12">Aro1</strain>
    </source>
</reference>
<evidence type="ECO:0000256" key="7">
    <source>
        <dbReference type="ARBA" id="ARBA00022840"/>
    </source>
</evidence>
<evidence type="ECO:0000256" key="5">
    <source>
        <dbReference type="ARBA" id="ARBA00022741"/>
    </source>
</evidence>
<comment type="caution">
    <text evidence="12">The sequence shown here is derived from an EMBL/GenBank/DDBJ whole genome shotgun (WGS) entry which is preliminary data.</text>
</comment>
<evidence type="ECO:0000256" key="9">
    <source>
        <dbReference type="ARBA" id="ARBA00050738"/>
    </source>
</evidence>
<organism evidence="12 13">
    <name type="scientific">Scleropages formosus</name>
    <name type="common">Asian bonytongue</name>
    <name type="synonym">Osteoglossum formosum</name>
    <dbReference type="NCBI Taxonomy" id="113540"/>
    <lineage>
        <taxon>Eukaryota</taxon>
        <taxon>Metazoa</taxon>
        <taxon>Chordata</taxon>
        <taxon>Craniata</taxon>
        <taxon>Vertebrata</taxon>
        <taxon>Euteleostomi</taxon>
        <taxon>Actinopterygii</taxon>
        <taxon>Neopterygii</taxon>
        <taxon>Teleostei</taxon>
        <taxon>Osteoglossocephala</taxon>
        <taxon>Osteoglossomorpha</taxon>
        <taxon>Osteoglossiformes</taxon>
        <taxon>Osteoglossidae</taxon>
        <taxon>Scleropages</taxon>
    </lineage>
</organism>
<dbReference type="GO" id="GO:0046872">
    <property type="term" value="F:metal ion binding"/>
    <property type="evidence" value="ECO:0007669"/>
    <property type="project" value="UniProtKB-KW"/>
</dbReference>
<proteinExistence type="inferred from homology"/>
<evidence type="ECO:0000256" key="10">
    <source>
        <dbReference type="ARBA" id="ARBA00051194"/>
    </source>
</evidence>
<dbReference type="AlphaFoldDB" id="A0A0P7VSG9"/>
<dbReference type="FunFam" id="3.40.50.300:FF:000853">
    <property type="entry name" value="Nicotinamide riboside kinase 1"/>
    <property type="match status" value="1"/>
</dbReference>
<dbReference type="GO" id="GO:0019674">
    <property type="term" value="P:NAD+ metabolic process"/>
    <property type="evidence" value="ECO:0007669"/>
    <property type="project" value="UniProtKB-ARBA"/>
</dbReference>
<dbReference type="STRING" id="113540.ENSSFOP00015017438"/>
<dbReference type="GO" id="GO:0019363">
    <property type="term" value="P:pyridine nucleotide biosynthetic process"/>
    <property type="evidence" value="ECO:0007669"/>
    <property type="project" value="UniProtKB-KW"/>
</dbReference>
<keyword evidence="4" id="KW-0479">Metal-binding</keyword>
<comment type="catalytic activity">
    <reaction evidence="9">
        <text>beta-nicotinamide D-riboside + ATP = beta-nicotinamide D-ribonucleotide + ADP + H(+)</text>
        <dbReference type="Rhea" id="RHEA:14017"/>
        <dbReference type="ChEBI" id="CHEBI:14649"/>
        <dbReference type="ChEBI" id="CHEBI:15378"/>
        <dbReference type="ChEBI" id="CHEBI:15927"/>
        <dbReference type="ChEBI" id="CHEBI:30616"/>
        <dbReference type="ChEBI" id="CHEBI:456216"/>
        <dbReference type="EC" id="2.7.1.22"/>
    </reaction>
</comment>
<evidence type="ECO:0000313" key="12">
    <source>
        <dbReference type="EMBL" id="KPP76792.1"/>
    </source>
</evidence>
<dbReference type="SUPFAM" id="SSF52540">
    <property type="entry name" value="P-loop containing nucleoside triphosphate hydrolases"/>
    <property type="match status" value="1"/>
</dbReference>
<evidence type="ECO:0000256" key="6">
    <source>
        <dbReference type="ARBA" id="ARBA00022777"/>
    </source>
</evidence>
<dbReference type="InterPro" id="IPR027417">
    <property type="entry name" value="P-loop_NTPase"/>
</dbReference>
<dbReference type="EMBL" id="JARO02000993">
    <property type="protein sequence ID" value="KPP76792.1"/>
    <property type="molecule type" value="Genomic_DNA"/>
</dbReference>
<dbReference type="CDD" id="cd02024">
    <property type="entry name" value="NRK1"/>
    <property type="match status" value="1"/>
</dbReference>
<feature type="non-terminal residue" evidence="12">
    <location>
        <position position="192"/>
    </location>
</feature>
<dbReference type="GO" id="GO:0005829">
    <property type="term" value="C:cytosol"/>
    <property type="evidence" value="ECO:0007669"/>
    <property type="project" value="UniProtKB-ARBA"/>
</dbReference>
<dbReference type="GO" id="GO:0061769">
    <property type="term" value="F:nicotinate riboside kinase activity"/>
    <property type="evidence" value="ECO:0007669"/>
    <property type="project" value="UniProtKB-ARBA"/>
</dbReference>
<evidence type="ECO:0000256" key="8">
    <source>
        <dbReference type="ARBA" id="ARBA00022842"/>
    </source>
</evidence>
<gene>
    <name evidence="12" type="ORF">Z043_103842</name>
</gene>
<protein>
    <submittedName>
        <fullName evidence="12">Nicotinamide riboside kinase 1-like</fullName>
    </submittedName>
</protein>
<keyword evidence="6 12" id="KW-0418">Kinase</keyword>
<keyword evidence="7" id="KW-0067">ATP-binding</keyword>
<comment type="catalytic activity">
    <reaction evidence="10">
        <text>beta-D-ribosylnicotinate + ATP = nicotinate beta-D-ribonucleotide + ADP + H(+)</text>
        <dbReference type="Rhea" id="RHEA:25568"/>
        <dbReference type="ChEBI" id="CHEBI:15378"/>
        <dbReference type="ChEBI" id="CHEBI:30616"/>
        <dbReference type="ChEBI" id="CHEBI:57502"/>
        <dbReference type="ChEBI" id="CHEBI:58527"/>
        <dbReference type="ChEBI" id="CHEBI:456216"/>
        <dbReference type="EC" id="2.7.1.173"/>
    </reaction>
</comment>
<evidence type="ECO:0000256" key="2">
    <source>
        <dbReference type="ARBA" id="ARBA00022642"/>
    </source>
</evidence>
<evidence type="ECO:0000256" key="4">
    <source>
        <dbReference type="ARBA" id="ARBA00022723"/>
    </source>
</evidence>
<accession>A0A0P7VSG9</accession>
<evidence type="ECO:0000256" key="1">
    <source>
        <dbReference type="ARBA" id="ARBA00004790"/>
    </source>
</evidence>
<evidence type="ECO:0000313" key="13">
    <source>
        <dbReference type="Proteomes" id="UP000034805"/>
    </source>
</evidence>
<evidence type="ECO:0000256" key="11">
    <source>
        <dbReference type="ARBA" id="ARBA00060898"/>
    </source>
</evidence>